<evidence type="ECO:0000256" key="4">
    <source>
        <dbReference type="ARBA" id="ARBA00011738"/>
    </source>
</evidence>
<evidence type="ECO:0000256" key="13">
    <source>
        <dbReference type="ARBA" id="ARBA00023304"/>
    </source>
</evidence>
<dbReference type="GO" id="GO:0051287">
    <property type="term" value="F:NAD binding"/>
    <property type="evidence" value="ECO:0007669"/>
    <property type="project" value="InterPro"/>
</dbReference>
<evidence type="ECO:0000256" key="14">
    <source>
        <dbReference type="ARBA" id="ARBA00033138"/>
    </source>
</evidence>
<evidence type="ECO:0000256" key="12">
    <source>
        <dbReference type="ARBA" id="ARBA00023211"/>
    </source>
</evidence>
<dbReference type="PROSITE" id="PS00470">
    <property type="entry name" value="IDH_IMDH"/>
    <property type="match status" value="1"/>
</dbReference>
<evidence type="ECO:0000259" key="15">
    <source>
        <dbReference type="SMART" id="SM01329"/>
    </source>
</evidence>
<dbReference type="Gene3D" id="3.40.718.10">
    <property type="entry name" value="Isopropylmalate Dehydrogenase"/>
    <property type="match status" value="1"/>
</dbReference>
<evidence type="ECO:0000313" key="16">
    <source>
        <dbReference type="EMBL" id="MBI3013661.1"/>
    </source>
</evidence>
<feature type="domain" description="Isopropylmalate dehydrogenase-like" evidence="15">
    <location>
        <begin position="3"/>
        <end position="344"/>
    </location>
</feature>
<dbReference type="InterPro" id="IPR050501">
    <property type="entry name" value="ICDH/IPMDH"/>
</dbReference>
<dbReference type="EC" id="1.1.1.85" evidence="5"/>
<comment type="cofactor">
    <cofactor evidence="1">
        <name>Mn(2+)</name>
        <dbReference type="ChEBI" id="CHEBI:29035"/>
    </cofactor>
</comment>
<comment type="caution">
    <text evidence="16">The sequence shown here is derived from an EMBL/GenBank/DDBJ whole genome shotgun (WGS) entry which is preliminary data.</text>
</comment>
<dbReference type="PANTHER" id="PTHR43275">
    <property type="entry name" value="D-MALATE DEHYDROGENASE [DECARBOXYLATING]"/>
    <property type="match status" value="1"/>
</dbReference>
<dbReference type="Pfam" id="PF00180">
    <property type="entry name" value="Iso_dh"/>
    <property type="match status" value="1"/>
</dbReference>
<dbReference type="InterPro" id="IPR019818">
    <property type="entry name" value="IsoCit/isopropylmalate_DH_CS"/>
</dbReference>
<dbReference type="Proteomes" id="UP000741360">
    <property type="component" value="Unassembled WGS sequence"/>
</dbReference>
<evidence type="ECO:0000256" key="7">
    <source>
        <dbReference type="ARBA" id="ARBA00022605"/>
    </source>
</evidence>
<dbReference type="AlphaFoldDB" id="A0A932M061"/>
<keyword evidence="9" id="KW-0460">Magnesium</keyword>
<evidence type="ECO:0000256" key="9">
    <source>
        <dbReference type="ARBA" id="ARBA00022842"/>
    </source>
</evidence>
<accession>A0A932M061</accession>
<reference evidence="16" key="1">
    <citation type="submission" date="2020-07" db="EMBL/GenBank/DDBJ databases">
        <title>Huge and variable diversity of episymbiotic CPR bacteria and DPANN archaea in groundwater ecosystems.</title>
        <authorList>
            <person name="He C.Y."/>
            <person name="Keren R."/>
            <person name="Whittaker M."/>
            <person name="Farag I.F."/>
            <person name="Doudna J."/>
            <person name="Cate J.H.D."/>
            <person name="Banfield J.F."/>
        </authorList>
    </citation>
    <scope>NUCLEOTIDE SEQUENCE</scope>
    <source>
        <strain evidence="16">NC_groundwater_717_Ag_S-0.2um_59_8</strain>
    </source>
</reference>
<comment type="cofactor">
    <cofactor evidence="2">
        <name>Mg(2+)</name>
        <dbReference type="ChEBI" id="CHEBI:18420"/>
    </cofactor>
</comment>
<evidence type="ECO:0000256" key="2">
    <source>
        <dbReference type="ARBA" id="ARBA00001946"/>
    </source>
</evidence>
<evidence type="ECO:0000256" key="3">
    <source>
        <dbReference type="ARBA" id="ARBA00008319"/>
    </source>
</evidence>
<keyword evidence="11" id="KW-0520">NAD</keyword>
<proteinExistence type="inferred from homology"/>
<dbReference type="EMBL" id="JACPSX010000017">
    <property type="protein sequence ID" value="MBI3013661.1"/>
    <property type="molecule type" value="Genomic_DNA"/>
</dbReference>
<dbReference type="NCBIfam" id="NF002898">
    <property type="entry name" value="PRK03437.1"/>
    <property type="match status" value="1"/>
</dbReference>
<organism evidence="16 17">
    <name type="scientific">Tectimicrobiota bacterium</name>
    <dbReference type="NCBI Taxonomy" id="2528274"/>
    <lineage>
        <taxon>Bacteria</taxon>
        <taxon>Pseudomonadati</taxon>
        <taxon>Nitrospinota/Tectimicrobiota group</taxon>
        <taxon>Candidatus Tectimicrobiota</taxon>
    </lineage>
</organism>
<evidence type="ECO:0000256" key="6">
    <source>
        <dbReference type="ARBA" id="ARBA00022430"/>
    </source>
</evidence>
<dbReference type="GO" id="GO:0009098">
    <property type="term" value="P:L-leucine biosynthetic process"/>
    <property type="evidence" value="ECO:0007669"/>
    <property type="project" value="UniProtKB-KW"/>
</dbReference>
<evidence type="ECO:0000256" key="5">
    <source>
        <dbReference type="ARBA" id="ARBA00013101"/>
    </source>
</evidence>
<keyword evidence="13" id="KW-0100">Branched-chain amino acid biosynthesis</keyword>
<evidence type="ECO:0000313" key="17">
    <source>
        <dbReference type="Proteomes" id="UP000741360"/>
    </source>
</evidence>
<keyword evidence="10 16" id="KW-0560">Oxidoreductase</keyword>
<sequence length="370" mass="40659">MARIAVIPGDGIGVDVTREAIKVLETLRELMGTPLELVEFDLGAERTLRTGVSLPPGTFEDFRQNYDGIFLGALGDPRIPDMSHAREILLEMRFQLDLYINHRPVRLLDESLCPLKGKGVSDVNFVVFRENTEGLYVGIGGIFKKGTPDEVALQEEVNTRKGVERIIRHSFEYARAHGLGKVTMADKSNALRYGHDLWQRAFQEVAAEYPEVEAEHLFIDALTMQMIRKPEQFQVIVTNNMFGDIITDLGAALQGGLGMAASGNINPNGVSMFEPVHGSAPKYAGQNVANPIGAVLTAQMMLQHLGFPREAAVVEEAVVEAIRRRQVTRDLGGPLGTREVGDFIRREIGELAKTMTHGNSLGRATGTRPS</sequence>
<evidence type="ECO:0000256" key="1">
    <source>
        <dbReference type="ARBA" id="ARBA00001936"/>
    </source>
</evidence>
<dbReference type="FunFam" id="3.40.718.10:FF:000006">
    <property type="entry name" value="3-isopropylmalate dehydrogenase"/>
    <property type="match status" value="1"/>
</dbReference>
<keyword evidence="12" id="KW-0464">Manganese</keyword>
<dbReference type="SMART" id="SM01329">
    <property type="entry name" value="Iso_dh"/>
    <property type="match status" value="1"/>
</dbReference>
<evidence type="ECO:0000256" key="10">
    <source>
        <dbReference type="ARBA" id="ARBA00023002"/>
    </source>
</evidence>
<comment type="subunit">
    <text evidence="4">Homodimer.</text>
</comment>
<dbReference type="InterPro" id="IPR024084">
    <property type="entry name" value="IsoPropMal-DH-like_dom"/>
</dbReference>
<dbReference type="GO" id="GO:0000287">
    <property type="term" value="F:magnesium ion binding"/>
    <property type="evidence" value="ECO:0007669"/>
    <property type="project" value="InterPro"/>
</dbReference>
<keyword evidence="7" id="KW-0028">Amino-acid biosynthesis</keyword>
<evidence type="ECO:0000256" key="11">
    <source>
        <dbReference type="ARBA" id="ARBA00023027"/>
    </source>
</evidence>
<gene>
    <name evidence="16" type="ORF">HYY65_01045</name>
</gene>
<protein>
    <recommendedName>
        <fullName evidence="5">3-isopropylmalate dehydrogenase</fullName>
        <ecNumber evidence="5">1.1.1.85</ecNumber>
    </recommendedName>
    <alternativeName>
        <fullName evidence="14">3-IPM-DH</fullName>
    </alternativeName>
</protein>
<dbReference type="GO" id="GO:0003862">
    <property type="term" value="F:3-isopropylmalate dehydrogenase activity"/>
    <property type="evidence" value="ECO:0007669"/>
    <property type="project" value="UniProtKB-EC"/>
</dbReference>
<keyword evidence="6" id="KW-0432">Leucine biosynthesis</keyword>
<name>A0A932M061_UNCTE</name>
<keyword evidence="8" id="KW-0479">Metal-binding</keyword>
<dbReference type="SUPFAM" id="SSF53659">
    <property type="entry name" value="Isocitrate/Isopropylmalate dehydrogenase-like"/>
    <property type="match status" value="1"/>
</dbReference>
<dbReference type="PANTHER" id="PTHR43275:SF1">
    <property type="entry name" value="D-MALATE DEHYDROGENASE [DECARBOXYLATING]"/>
    <property type="match status" value="1"/>
</dbReference>
<evidence type="ECO:0000256" key="8">
    <source>
        <dbReference type="ARBA" id="ARBA00022723"/>
    </source>
</evidence>
<comment type="similarity">
    <text evidence="3">Belongs to the isocitrate and isopropylmalate dehydrogenases family. LeuB type 1 subfamily.</text>
</comment>